<evidence type="ECO:0000313" key="6">
    <source>
        <dbReference type="EMBL" id="BAO80499.1"/>
    </source>
</evidence>
<dbReference type="NCBIfam" id="TIGR03300">
    <property type="entry name" value="assembly_YfgL"/>
    <property type="match status" value="1"/>
</dbReference>
<feature type="chain" id="PRO_5008980286" description="Outer membrane protein assembly factor BamB" evidence="4">
    <location>
        <begin position="40"/>
        <end position="390"/>
    </location>
</feature>
<keyword evidence="3 4" id="KW-0998">Cell outer membrane</keyword>
<reference evidence="6 7" key="1">
    <citation type="journal article" date="2014" name="Nat. Commun.">
        <title>Physiological and genomic features of highly alkaliphilic hydrogen-utilizing Betaproteobacteria from a continental serpentinizing site.</title>
        <authorList>
            <person name="Suzuki S."/>
            <person name="Kuenen J.G."/>
            <person name="Schipper K."/>
            <person name="van der Velde S."/>
            <person name="Ishii S."/>
            <person name="Wu A."/>
            <person name="Sorokin D.Y."/>
            <person name="Tenney A."/>
            <person name="Meng X.Y."/>
            <person name="Morrill P.L."/>
            <person name="Kamagata Y."/>
            <person name="Muyzer G."/>
            <person name="Nealson K.H."/>
        </authorList>
    </citation>
    <scope>NUCLEOTIDE SEQUENCE [LARGE SCALE GENOMIC DNA]</scope>
    <source>
        <strain evidence="6 7">A1</strain>
    </source>
</reference>
<keyword evidence="1 4" id="KW-0732">Signal</keyword>
<dbReference type="Gene3D" id="2.130.10.10">
    <property type="entry name" value="YVTN repeat-like/Quinoprotein amine dehydrogenase"/>
    <property type="match status" value="1"/>
</dbReference>
<accession>A0A060NNK2</accession>
<comment type="function">
    <text evidence="4">Part of the outer membrane protein assembly complex, which is involved in assembly and insertion of beta-barrel proteins into the outer membrane.</text>
</comment>
<dbReference type="InterPro" id="IPR015943">
    <property type="entry name" value="WD40/YVTN_repeat-like_dom_sf"/>
</dbReference>
<evidence type="ECO:0000256" key="4">
    <source>
        <dbReference type="HAMAP-Rule" id="MF_00923"/>
    </source>
</evidence>
<dbReference type="EMBL" id="AP014568">
    <property type="protein sequence ID" value="BAO80499.1"/>
    <property type="molecule type" value="Genomic_DNA"/>
</dbReference>
<evidence type="ECO:0000256" key="1">
    <source>
        <dbReference type="ARBA" id="ARBA00022729"/>
    </source>
</evidence>
<dbReference type="PANTHER" id="PTHR34512:SF30">
    <property type="entry name" value="OUTER MEMBRANE PROTEIN ASSEMBLY FACTOR BAMB"/>
    <property type="match status" value="1"/>
</dbReference>
<dbReference type="InterPro" id="IPR002372">
    <property type="entry name" value="PQQ_rpt_dom"/>
</dbReference>
<dbReference type="HAMAP" id="MF_00923">
    <property type="entry name" value="OM_assembly_BamB"/>
    <property type="match status" value="1"/>
</dbReference>
<keyword evidence="2 4" id="KW-0472">Membrane</keyword>
<evidence type="ECO:0000256" key="3">
    <source>
        <dbReference type="ARBA" id="ARBA00023237"/>
    </source>
</evidence>
<evidence type="ECO:0000259" key="5">
    <source>
        <dbReference type="Pfam" id="PF13360"/>
    </source>
</evidence>
<dbReference type="HOGENOM" id="CLU_027480_0_1_4"/>
<comment type="similarity">
    <text evidence="4">Belongs to the BamB family.</text>
</comment>
<comment type="subcellular location">
    <subcellularLocation>
        <location evidence="4">Cell outer membrane</location>
    </subcellularLocation>
</comment>
<evidence type="ECO:0000256" key="2">
    <source>
        <dbReference type="ARBA" id="ARBA00023136"/>
    </source>
</evidence>
<dbReference type="Proteomes" id="UP000067461">
    <property type="component" value="Chromosome"/>
</dbReference>
<feature type="signal peptide" evidence="4">
    <location>
        <begin position="1"/>
        <end position="39"/>
    </location>
</feature>
<proteinExistence type="inferred from homology"/>
<dbReference type="Pfam" id="PF13360">
    <property type="entry name" value="PQQ_2"/>
    <property type="match status" value="1"/>
</dbReference>
<dbReference type="AlphaFoldDB" id="A0A060NNK2"/>
<gene>
    <name evidence="4" type="primary">bamB</name>
    <name evidence="6" type="ORF">SRAA_0645</name>
</gene>
<comment type="subunit">
    <text evidence="4">Part of the Bam complex.</text>
</comment>
<feature type="domain" description="Pyrrolo-quinoline quinone repeat" evidence="5">
    <location>
        <begin position="88"/>
        <end position="315"/>
    </location>
</feature>
<dbReference type="InterPro" id="IPR017687">
    <property type="entry name" value="BamB"/>
</dbReference>
<dbReference type="SMART" id="SM00564">
    <property type="entry name" value="PQQ"/>
    <property type="match status" value="4"/>
</dbReference>
<keyword evidence="7" id="KW-1185">Reference proteome</keyword>
<dbReference type="SUPFAM" id="SSF50998">
    <property type="entry name" value="Quinoprotein alcohol dehydrogenase-like"/>
    <property type="match status" value="1"/>
</dbReference>
<name>A0A060NNK2_9BURK</name>
<dbReference type="GO" id="GO:0009279">
    <property type="term" value="C:cell outer membrane"/>
    <property type="evidence" value="ECO:0007669"/>
    <property type="project" value="UniProtKB-SubCell"/>
</dbReference>
<dbReference type="RefSeq" id="WP_231849321.1">
    <property type="nucleotide sequence ID" value="NZ_AP014568.1"/>
</dbReference>
<sequence precursor="true">MNPAPHLSPRLVRNAIGRSVAAVSLAAALALTLAACSSAPERPQPTPLAPLVALQPATQVWSTAIGAVDPLLTPAIHGQTLLLANAAGAVLALDGGNGQVRWRVELAQPLSAAVGFDGQTAAVVTQENELLVLNSTGVQWRARLPARVLTAPLVAGQRVFVLANDRSVHAFDARNGAPLWQQRGRAAEALVLQQSGVLLAVGDTLVAGLGGRMLGFDPLNGRIRWDAAIATPRGVNEIERLVDLVGRTGRVGDRLCVRAFQAAVGCVDAATGRLLWTQPADGAVGLSADAERVYGVERNGRVLAWRQDTGARAWSSDAFLHRGLTAPLAAGRSIAIGDAQGFVHLLSRDDGSAVNRLSTDGSAIVAGPLLLGNTLVAVTRNGGVYAWRPQ</sequence>
<dbReference type="GO" id="GO:0043165">
    <property type="term" value="P:Gram-negative-bacterium-type cell outer membrane assembly"/>
    <property type="evidence" value="ECO:0007669"/>
    <property type="project" value="UniProtKB-UniRule"/>
</dbReference>
<organism evidence="6 7">
    <name type="scientific">Serpentinimonas raichei</name>
    <dbReference type="NCBI Taxonomy" id="1458425"/>
    <lineage>
        <taxon>Bacteria</taxon>
        <taxon>Pseudomonadati</taxon>
        <taxon>Pseudomonadota</taxon>
        <taxon>Betaproteobacteria</taxon>
        <taxon>Burkholderiales</taxon>
        <taxon>Comamonadaceae</taxon>
        <taxon>Serpentinimonas</taxon>
    </lineage>
</organism>
<dbReference type="KEGG" id="cbaa:SRAA_0645"/>
<dbReference type="STRING" id="1458425.SRAA_0645"/>
<dbReference type="InterPro" id="IPR018391">
    <property type="entry name" value="PQQ_b-propeller_rpt"/>
</dbReference>
<dbReference type="GO" id="GO:0051205">
    <property type="term" value="P:protein insertion into membrane"/>
    <property type="evidence" value="ECO:0007669"/>
    <property type="project" value="UniProtKB-UniRule"/>
</dbReference>
<dbReference type="PANTHER" id="PTHR34512">
    <property type="entry name" value="CELL SURFACE PROTEIN"/>
    <property type="match status" value="1"/>
</dbReference>
<dbReference type="InterPro" id="IPR011047">
    <property type="entry name" value="Quinoprotein_ADH-like_sf"/>
</dbReference>
<evidence type="ECO:0000313" key="7">
    <source>
        <dbReference type="Proteomes" id="UP000067461"/>
    </source>
</evidence>
<protein>
    <recommendedName>
        <fullName evidence="4">Outer membrane protein assembly factor BamB</fullName>
    </recommendedName>
</protein>